<dbReference type="AlphaFoldDB" id="A0A699ICS0"/>
<gene>
    <name evidence="2" type="ORF">Tci_512162</name>
</gene>
<dbReference type="Pfam" id="PF13976">
    <property type="entry name" value="gag_pre-integrs"/>
    <property type="match status" value="1"/>
</dbReference>
<dbReference type="PANTHER" id="PTHR47481:SF22">
    <property type="entry name" value="RETROTRANSPOSON GAG DOMAIN-CONTAINING PROTEIN"/>
    <property type="match status" value="1"/>
</dbReference>
<sequence>MHHHLLTRVLVKLDLDNWNFGSWEFFEQLCATYDVEKYIHIPAIESSTTSPVVARPKYAKEAWGLIYDVIKDNKRSRANALKAELCSIILGDQSMESYFQKIDSIVTILTSLDAGVNDEDMVYYELEGLLDKYNQVCGYMHWKETFLDLKVVRSLLIAEEMILKSKALALPVDSSSLMVLVVESSTNSCSSMSQGTSLGPNPTPPPGFSPLAQAHLLYYGYIAATPAHLTPPAVGPVHTTMASTGDLYLVTAPSSIPSAFLVSLQTWHQRLGHPGSKVMRRLVSNNVISCNKEKPLVLCHACLLGKHVWLPFVCSNFHTPK</sequence>
<proteinExistence type="predicted"/>
<reference evidence="2" key="1">
    <citation type="journal article" date="2019" name="Sci. Rep.">
        <title>Draft genome of Tanacetum cinerariifolium, the natural source of mosquito coil.</title>
        <authorList>
            <person name="Yamashiro T."/>
            <person name="Shiraishi A."/>
            <person name="Satake H."/>
            <person name="Nakayama K."/>
        </authorList>
    </citation>
    <scope>NUCLEOTIDE SEQUENCE</scope>
</reference>
<evidence type="ECO:0000313" key="2">
    <source>
        <dbReference type="EMBL" id="GEZ40189.1"/>
    </source>
</evidence>
<dbReference type="Pfam" id="PF14223">
    <property type="entry name" value="Retrotran_gag_2"/>
    <property type="match status" value="1"/>
</dbReference>
<dbReference type="EMBL" id="BKCJ010274555">
    <property type="protein sequence ID" value="GEZ40189.1"/>
    <property type="molecule type" value="Genomic_DNA"/>
</dbReference>
<comment type="caution">
    <text evidence="2">The sequence shown here is derived from an EMBL/GenBank/DDBJ whole genome shotgun (WGS) entry which is preliminary data.</text>
</comment>
<accession>A0A699ICS0</accession>
<feature type="domain" description="GAG-pre-integrase" evidence="1">
    <location>
        <begin position="253"/>
        <end position="307"/>
    </location>
</feature>
<evidence type="ECO:0000259" key="1">
    <source>
        <dbReference type="Pfam" id="PF13976"/>
    </source>
</evidence>
<name>A0A699ICS0_TANCI</name>
<dbReference type="PANTHER" id="PTHR47481">
    <property type="match status" value="1"/>
</dbReference>
<organism evidence="2">
    <name type="scientific">Tanacetum cinerariifolium</name>
    <name type="common">Dalmatian daisy</name>
    <name type="synonym">Chrysanthemum cinerariifolium</name>
    <dbReference type="NCBI Taxonomy" id="118510"/>
    <lineage>
        <taxon>Eukaryota</taxon>
        <taxon>Viridiplantae</taxon>
        <taxon>Streptophyta</taxon>
        <taxon>Embryophyta</taxon>
        <taxon>Tracheophyta</taxon>
        <taxon>Spermatophyta</taxon>
        <taxon>Magnoliopsida</taxon>
        <taxon>eudicotyledons</taxon>
        <taxon>Gunneridae</taxon>
        <taxon>Pentapetalae</taxon>
        <taxon>asterids</taxon>
        <taxon>campanulids</taxon>
        <taxon>Asterales</taxon>
        <taxon>Asteraceae</taxon>
        <taxon>Asteroideae</taxon>
        <taxon>Anthemideae</taxon>
        <taxon>Anthemidinae</taxon>
        <taxon>Tanacetum</taxon>
    </lineage>
</organism>
<dbReference type="InterPro" id="IPR025724">
    <property type="entry name" value="GAG-pre-integrase_dom"/>
</dbReference>
<protein>
    <submittedName>
        <fullName evidence="2">Ribonuclease H-like domain-containing protein</fullName>
    </submittedName>
</protein>